<dbReference type="SUPFAM" id="SSF56112">
    <property type="entry name" value="Protein kinase-like (PK-like)"/>
    <property type="match status" value="1"/>
</dbReference>
<keyword evidence="3 7" id="KW-0418">Kinase</keyword>
<dbReference type="InterPro" id="IPR008271">
    <property type="entry name" value="Ser/Thr_kinase_AS"/>
</dbReference>
<dbReference type="EMBL" id="QBMN01000092">
    <property type="protein sequence ID" value="PZO39126.1"/>
    <property type="molecule type" value="Genomic_DNA"/>
</dbReference>
<evidence type="ECO:0000256" key="5">
    <source>
        <dbReference type="PROSITE-ProRule" id="PRU10141"/>
    </source>
</evidence>
<proteinExistence type="predicted"/>
<evidence type="ECO:0000313" key="7">
    <source>
        <dbReference type="EMBL" id="PZO39126.1"/>
    </source>
</evidence>
<evidence type="ECO:0000259" key="6">
    <source>
        <dbReference type="PROSITE" id="PS50011"/>
    </source>
</evidence>
<keyword evidence="7" id="KW-0723">Serine/threonine-protein kinase</keyword>
<dbReference type="SMART" id="SM00220">
    <property type="entry name" value="S_TKc"/>
    <property type="match status" value="1"/>
</dbReference>
<dbReference type="PROSITE" id="PS00107">
    <property type="entry name" value="PROTEIN_KINASE_ATP"/>
    <property type="match status" value="1"/>
</dbReference>
<organism evidence="7 8">
    <name type="scientific">Shackletoniella antarctica</name>
    <dbReference type="NCBI Taxonomy" id="268115"/>
    <lineage>
        <taxon>Bacteria</taxon>
        <taxon>Bacillati</taxon>
        <taxon>Cyanobacteriota</taxon>
        <taxon>Cyanophyceae</taxon>
        <taxon>Oculatellales</taxon>
        <taxon>Oculatellaceae</taxon>
        <taxon>Shackletoniella</taxon>
    </lineage>
</organism>
<dbReference type="InterPro" id="IPR000719">
    <property type="entry name" value="Prot_kinase_dom"/>
</dbReference>
<dbReference type="GO" id="GO:0004674">
    <property type="term" value="F:protein serine/threonine kinase activity"/>
    <property type="evidence" value="ECO:0007669"/>
    <property type="project" value="UniProtKB-KW"/>
</dbReference>
<evidence type="ECO:0000313" key="8">
    <source>
        <dbReference type="Proteomes" id="UP000249081"/>
    </source>
</evidence>
<name>A0A2W4W3B3_9CYAN</name>
<evidence type="ECO:0000256" key="2">
    <source>
        <dbReference type="ARBA" id="ARBA00022741"/>
    </source>
</evidence>
<dbReference type="PANTHER" id="PTHR43289:SF34">
    <property type="entry name" value="SERINE_THREONINE-PROTEIN KINASE YBDM-RELATED"/>
    <property type="match status" value="1"/>
</dbReference>
<dbReference type="PROSITE" id="PS50011">
    <property type="entry name" value="PROTEIN_KINASE_DOM"/>
    <property type="match status" value="1"/>
</dbReference>
<dbReference type="InterPro" id="IPR017441">
    <property type="entry name" value="Protein_kinase_ATP_BS"/>
</dbReference>
<sequence length="513" mass="57364">MADSNLGCKLANRYELLEPIGQGSMGRVYLAEDLLLGSVKVAIKLLSQTLPGEKLRDRFMQEAMTCAQLGQKSIHVVRVTDYGVSDEGVPFYVMEYLQGQSLSQMINAQPLPIPRFLGLIRQICLGLQTAHEGIILKTQPDPVPIIHRDIKPSNIMIVQDPTLGELAKILDFGIAKLMQIDSDQTNCFMGTLAYASPEQMEGKELDSRSDIYSLGVMMFQMLTGHLPMRASSHTFGSWYKVHQTQTPKRMGEVVSGIKVPKLLEDLVMDCVAKQPQDRPQSTQEILQILEPLQARYVNGFRISQRIGTTLARVPVTRQPAANEIVQEDQVCRLTVWPAGKPIAEIVFPHPLPTSQGPLSTLWAMMPEAEINRRLVSTRYNTFICTMAPHPMMLWLTVLYSSAHGARWLPCYLDLKTSLGQDMAGLLGQTGTYKLLLFALENPRRCAHVLTCNISTPQRSLLQEWALTARSRPSTGAMNTSRDLLRNELQNKLKAKVLQKLESIYVDTGSNLYD</sequence>
<dbReference type="Proteomes" id="UP000249081">
    <property type="component" value="Unassembled WGS sequence"/>
</dbReference>
<dbReference type="Gene3D" id="1.10.510.10">
    <property type="entry name" value="Transferase(Phosphotransferase) domain 1"/>
    <property type="match status" value="1"/>
</dbReference>
<feature type="domain" description="Protein kinase" evidence="6">
    <location>
        <begin position="14"/>
        <end position="293"/>
    </location>
</feature>
<evidence type="ECO:0000256" key="3">
    <source>
        <dbReference type="ARBA" id="ARBA00022777"/>
    </source>
</evidence>
<evidence type="ECO:0000256" key="4">
    <source>
        <dbReference type="ARBA" id="ARBA00022840"/>
    </source>
</evidence>
<accession>A0A2W4W3B3</accession>
<dbReference type="Pfam" id="PF00069">
    <property type="entry name" value="Pkinase"/>
    <property type="match status" value="1"/>
</dbReference>
<evidence type="ECO:0000256" key="1">
    <source>
        <dbReference type="ARBA" id="ARBA00022679"/>
    </source>
</evidence>
<keyword evidence="4 5" id="KW-0067">ATP-binding</keyword>
<comment type="caution">
    <text evidence="7">The sequence shown here is derived from an EMBL/GenBank/DDBJ whole genome shotgun (WGS) entry which is preliminary data.</text>
</comment>
<dbReference type="InterPro" id="IPR011009">
    <property type="entry name" value="Kinase-like_dom_sf"/>
</dbReference>
<keyword evidence="2 5" id="KW-0547">Nucleotide-binding</keyword>
<dbReference type="PROSITE" id="PS00108">
    <property type="entry name" value="PROTEIN_KINASE_ST"/>
    <property type="match status" value="1"/>
</dbReference>
<reference evidence="8" key="1">
    <citation type="submission" date="2018-04" db="EMBL/GenBank/DDBJ databases">
        <authorList>
            <person name="Cornet L."/>
        </authorList>
    </citation>
    <scope>NUCLEOTIDE SEQUENCE [LARGE SCALE GENOMIC DNA]</scope>
</reference>
<gene>
    <name evidence="7" type="ORF">DCF17_13590</name>
</gene>
<protein>
    <submittedName>
        <fullName evidence="7">Serine/threonine protein kinase</fullName>
    </submittedName>
</protein>
<dbReference type="AlphaFoldDB" id="A0A2W4W3B3"/>
<keyword evidence="1" id="KW-0808">Transferase</keyword>
<dbReference type="PANTHER" id="PTHR43289">
    <property type="entry name" value="MITOGEN-ACTIVATED PROTEIN KINASE KINASE KINASE 20-RELATED"/>
    <property type="match status" value="1"/>
</dbReference>
<dbReference type="GO" id="GO:0005524">
    <property type="term" value="F:ATP binding"/>
    <property type="evidence" value="ECO:0007669"/>
    <property type="project" value="UniProtKB-UniRule"/>
</dbReference>
<reference evidence="7 8" key="2">
    <citation type="submission" date="2018-06" db="EMBL/GenBank/DDBJ databases">
        <title>Metagenomic assembly of (sub)arctic Cyanobacteria and their associated microbiome from non-axenic cultures.</title>
        <authorList>
            <person name="Baurain D."/>
        </authorList>
    </citation>
    <scope>NUCLEOTIDE SEQUENCE [LARGE SCALE GENOMIC DNA]</scope>
    <source>
        <strain evidence="7">ULC041bin1</strain>
    </source>
</reference>
<dbReference type="Gene3D" id="3.30.200.20">
    <property type="entry name" value="Phosphorylase Kinase, domain 1"/>
    <property type="match status" value="1"/>
</dbReference>
<dbReference type="CDD" id="cd14014">
    <property type="entry name" value="STKc_PknB_like"/>
    <property type="match status" value="1"/>
</dbReference>
<feature type="binding site" evidence="5">
    <location>
        <position position="44"/>
    </location>
    <ligand>
        <name>ATP</name>
        <dbReference type="ChEBI" id="CHEBI:30616"/>
    </ligand>
</feature>